<evidence type="ECO:0000256" key="5">
    <source>
        <dbReference type="ARBA" id="ARBA00023237"/>
    </source>
</evidence>
<dbReference type="EMBL" id="JAEFDC010000005">
    <property type="protein sequence ID" value="MBI1646977.1"/>
    <property type="molecule type" value="Genomic_DNA"/>
</dbReference>
<reference evidence="8 9" key="1">
    <citation type="journal article" date="2021" name="Int. J. Syst. Evol. Microbiol.">
        <title>Capnocytophaga periodontitidis sp. nov., isolated from subgingival plaque of periodontitis patient.</title>
        <authorList>
            <person name="Zhang Y."/>
            <person name="Qiao D."/>
            <person name="Shi W."/>
            <person name="Wu D."/>
            <person name="Cai M."/>
        </authorList>
    </citation>
    <scope>NUCLEOTIDE SEQUENCE [LARGE SCALE GENOMIC DNA]</scope>
    <source>
        <strain evidence="8 9">051621</strain>
    </source>
</reference>
<dbReference type="PROSITE" id="PS51257">
    <property type="entry name" value="PROKAR_LIPOPROTEIN"/>
    <property type="match status" value="1"/>
</dbReference>
<dbReference type="Gene3D" id="1.25.40.900">
    <property type="match status" value="1"/>
</dbReference>
<dbReference type="Proteomes" id="UP000641139">
    <property type="component" value="Unassembled WGS sequence"/>
</dbReference>
<keyword evidence="3" id="KW-0732">Signal</keyword>
<accession>A0ABS0SMM0</accession>
<feature type="domain" description="RagB/SusD" evidence="6">
    <location>
        <begin position="330"/>
        <end position="456"/>
    </location>
</feature>
<name>A0ABS0SMM0_9FLAO</name>
<dbReference type="Pfam" id="PF14322">
    <property type="entry name" value="SusD-like_3"/>
    <property type="match status" value="1"/>
</dbReference>
<dbReference type="Gene3D" id="1.25.40.390">
    <property type="match status" value="1"/>
</dbReference>
<dbReference type="InterPro" id="IPR033985">
    <property type="entry name" value="SusD-like_N"/>
</dbReference>
<evidence type="ECO:0000313" key="8">
    <source>
        <dbReference type="EMBL" id="MBI1646977.1"/>
    </source>
</evidence>
<dbReference type="SUPFAM" id="SSF48452">
    <property type="entry name" value="TPR-like"/>
    <property type="match status" value="1"/>
</dbReference>
<comment type="caution">
    <text evidence="8">The sequence shown here is derived from an EMBL/GenBank/DDBJ whole genome shotgun (WGS) entry which is preliminary data.</text>
</comment>
<dbReference type="Pfam" id="PF07980">
    <property type="entry name" value="SusD_RagB"/>
    <property type="match status" value="1"/>
</dbReference>
<sequence>MKKVIYTLFSTALLATSCADLDPTLEQDKELGGSINSVEDVRSVLNSAYNHMSSREYYGRDVIIFGEVRSDNAYSDANSNRFVTVAKMAMTKTENDPSTAWKRINQTIVSTNVVINADRAKITGDVTTLNHYLGEAYAIRALAHFDLLKLYGQQYQQSDRTKALGVPYTKVFGKAIYPARETVQRTYELIMEDLNAAISNLSASKDDASAHYITTFAAYAIKARVALFFEDWAIARDAAKYVIDHKGSRLDIADANDFAKTFTTDNTKNQIFSIANNDSDNTGNNSLGNIYFGTYGDVVMLNDLYSKYETGDVRKALFSEVKAGKTYRMRKQTDIIGSQDIPVIRYEEVVLTYAEALFRLGDTANALAQLNLIPAKRGATAYTSATLENILLERRKEFAGEGFRFYDIARNKQDMPLVDDALQTYGTVTYGSYKYSFPIPDDEMGANGNMKQNQGY</sequence>
<keyword evidence="5" id="KW-0998">Cell outer membrane</keyword>
<comment type="subcellular location">
    <subcellularLocation>
        <location evidence="1">Cell outer membrane</location>
    </subcellularLocation>
</comment>
<feature type="domain" description="SusD-like N-terminal" evidence="7">
    <location>
        <begin position="27"/>
        <end position="227"/>
    </location>
</feature>
<dbReference type="InterPro" id="IPR011990">
    <property type="entry name" value="TPR-like_helical_dom_sf"/>
</dbReference>
<proteinExistence type="inferred from homology"/>
<evidence type="ECO:0000313" key="9">
    <source>
        <dbReference type="Proteomes" id="UP000641139"/>
    </source>
</evidence>
<comment type="similarity">
    <text evidence="2">Belongs to the SusD family.</text>
</comment>
<evidence type="ECO:0000259" key="7">
    <source>
        <dbReference type="Pfam" id="PF14322"/>
    </source>
</evidence>
<protein>
    <submittedName>
        <fullName evidence="8">RagB/SusD family nutrient uptake outer membrane protein</fullName>
    </submittedName>
</protein>
<dbReference type="RefSeq" id="WP_009412475.1">
    <property type="nucleotide sequence ID" value="NZ_JAEFDB010000005.1"/>
</dbReference>
<keyword evidence="4" id="KW-0472">Membrane</keyword>
<evidence type="ECO:0000256" key="4">
    <source>
        <dbReference type="ARBA" id="ARBA00023136"/>
    </source>
</evidence>
<keyword evidence="9" id="KW-1185">Reference proteome</keyword>
<evidence type="ECO:0000256" key="3">
    <source>
        <dbReference type="ARBA" id="ARBA00022729"/>
    </source>
</evidence>
<evidence type="ECO:0000256" key="2">
    <source>
        <dbReference type="ARBA" id="ARBA00006275"/>
    </source>
</evidence>
<dbReference type="CDD" id="cd08977">
    <property type="entry name" value="SusD"/>
    <property type="match status" value="1"/>
</dbReference>
<organism evidence="8 9">
    <name type="scientific">Capnocytophaga periodontitidis</name>
    <dbReference type="NCBI Taxonomy" id="2795027"/>
    <lineage>
        <taxon>Bacteria</taxon>
        <taxon>Pseudomonadati</taxon>
        <taxon>Bacteroidota</taxon>
        <taxon>Flavobacteriia</taxon>
        <taxon>Flavobacteriales</taxon>
        <taxon>Flavobacteriaceae</taxon>
        <taxon>Capnocytophaga</taxon>
    </lineage>
</organism>
<gene>
    <name evidence="8" type="ORF">I7X30_07895</name>
</gene>
<evidence type="ECO:0000256" key="1">
    <source>
        <dbReference type="ARBA" id="ARBA00004442"/>
    </source>
</evidence>
<dbReference type="InterPro" id="IPR012944">
    <property type="entry name" value="SusD_RagB_dom"/>
</dbReference>
<dbReference type="Gene3D" id="2.20.20.130">
    <property type="match status" value="1"/>
</dbReference>
<evidence type="ECO:0000259" key="6">
    <source>
        <dbReference type="Pfam" id="PF07980"/>
    </source>
</evidence>